<proteinExistence type="predicted"/>
<dbReference type="EMBL" id="JBBWRZ010000006">
    <property type="protein sequence ID" value="KAK8234038.1"/>
    <property type="molecule type" value="Genomic_DNA"/>
</dbReference>
<evidence type="ECO:0000256" key="1">
    <source>
        <dbReference type="SAM" id="MobiDB-lite"/>
    </source>
</evidence>
<feature type="region of interest" description="Disordered" evidence="1">
    <location>
        <begin position="225"/>
        <end position="317"/>
    </location>
</feature>
<organism evidence="2 3">
    <name type="scientific">Phyllosticta capitalensis</name>
    <dbReference type="NCBI Taxonomy" id="121624"/>
    <lineage>
        <taxon>Eukaryota</taxon>
        <taxon>Fungi</taxon>
        <taxon>Dikarya</taxon>
        <taxon>Ascomycota</taxon>
        <taxon>Pezizomycotina</taxon>
        <taxon>Dothideomycetes</taxon>
        <taxon>Dothideomycetes incertae sedis</taxon>
        <taxon>Botryosphaeriales</taxon>
        <taxon>Phyllostictaceae</taxon>
        <taxon>Phyllosticta</taxon>
    </lineage>
</organism>
<evidence type="ECO:0000313" key="3">
    <source>
        <dbReference type="Proteomes" id="UP001492380"/>
    </source>
</evidence>
<accession>A0ABR1YPY1</accession>
<reference evidence="2 3" key="1">
    <citation type="submission" date="2024-04" db="EMBL/GenBank/DDBJ databases">
        <title>Phyllosticta paracitricarpa is synonymous to the EU quarantine fungus P. citricarpa based on phylogenomic analyses.</title>
        <authorList>
            <consortium name="Lawrence Berkeley National Laboratory"/>
            <person name="Van Ingen-Buijs V.A."/>
            <person name="Van Westerhoven A.C."/>
            <person name="Haridas S."/>
            <person name="Skiadas P."/>
            <person name="Martin F."/>
            <person name="Groenewald J.Z."/>
            <person name="Crous P.W."/>
            <person name="Seidl M.F."/>
        </authorList>
    </citation>
    <scope>NUCLEOTIDE SEQUENCE [LARGE SCALE GENOMIC DNA]</scope>
    <source>
        <strain evidence="2 3">CBS 123374</strain>
    </source>
</reference>
<feature type="region of interest" description="Disordered" evidence="1">
    <location>
        <begin position="68"/>
        <end position="188"/>
    </location>
</feature>
<feature type="compositionally biased region" description="Acidic residues" evidence="1">
    <location>
        <begin position="304"/>
        <end position="317"/>
    </location>
</feature>
<comment type="caution">
    <text evidence="2">The sequence shown here is derived from an EMBL/GenBank/DDBJ whole genome shotgun (WGS) entry which is preliminary data.</text>
</comment>
<sequence length="317" mass="35108">MPPKKKKKQEEKFPFETNEYQVRVLLVGLKNMSAKPPINFDDMADQMGMKNPYSAKNSFFKIMKEKLGNDPTKLPAAAPSNLKRGRDQVEEGPVDKLRLKEPPTKRLNKMALNKSIFDHEDPEQEDGGVPLDNTDSQEVPVPSHEVPVPSTETPNVPVPSIETPDVPVTSVETPNGPGPSTELDEHWYRPLDELIDPRMGTEWVAWPGMPDLGPTHEYWKNANFLNNEYNGDNGQDGQDGQDGGDEEVVHLGTRLRLNGPKNPYQQRFDSAQEEFAAPRAQGHGGNVVDDEDCDSDSTHTSYDSDSDGDSDGDSGGD</sequence>
<feature type="compositionally biased region" description="Low complexity" evidence="1">
    <location>
        <begin position="138"/>
        <end position="150"/>
    </location>
</feature>
<protein>
    <submittedName>
        <fullName evidence="2">Uncharacterized protein</fullName>
    </submittedName>
</protein>
<dbReference type="Proteomes" id="UP001492380">
    <property type="component" value="Unassembled WGS sequence"/>
</dbReference>
<keyword evidence="3" id="KW-1185">Reference proteome</keyword>
<evidence type="ECO:0000313" key="2">
    <source>
        <dbReference type="EMBL" id="KAK8234038.1"/>
    </source>
</evidence>
<feature type="compositionally biased region" description="Basic and acidic residues" evidence="1">
    <location>
        <begin position="84"/>
        <end position="104"/>
    </location>
</feature>
<name>A0ABR1YPY1_9PEZI</name>
<gene>
    <name evidence="2" type="ORF">HDK90DRAFT_554284</name>
</gene>